<proteinExistence type="predicted"/>
<keyword evidence="3" id="KW-1185">Reference proteome</keyword>
<dbReference type="EMBL" id="MU155361">
    <property type="protein sequence ID" value="KAF9474811.1"/>
    <property type="molecule type" value="Genomic_DNA"/>
</dbReference>
<dbReference type="Proteomes" id="UP000807469">
    <property type="component" value="Unassembled WGS sequence"/>
</dbReference>
<comment type="caution">
    <text evidence="2">The sequence shown here is derived from an EMBL/GenBank/DDBJ whole genome shotgun (WGS) entry which is preliminary data.</text>
</comment>
<protein>
    <submittedName>
        <fullName evidence="2">Uncharacterized protein</fullName>
    </submittedName>
</protein>
<name>A0A9P5YVT5_9AGAR</name>
<feature type="region of interest" description="Disordered" evidence="1">
    <location>
        <begin position="21"/>
        <end position="53"/>
    </location>
</feature>
<sequence>MMCRFRVKSFLGSPIVDGSATSPKPANLVPSIPYPRRPPSTPPTSAYPFTHPRPSTHPPRYLLWILCIRTSANETQ</sequence>
<feature type="compositionally biased region" description="Pro residues" evidence="1">
    <location>
        <begin position="32"/>
        <end position="42"/>
    </location>
</feature>
<organism evidence="2 3">
    <name type="scientific">Pholiota conissans</name>
    <dbReference type="NCBI Taxonomy" id="109636"/>
    <lineage>
        <taxon>Eukaryota</taxon>
        <taxon>Fungi</taxon>
        <taxon>Dikarya</taxon>
        <taxon>Basidiomycota</taxon>
        <taxon>Agaricomycotina</taxon>
        <taxon>Agaricomycetes</taxon>
        <taxon>Agaricomycetidae</taxon>
        <taxon>Agaricales</taxon>
        <taxon>Agaricineae</taxon>
        <taxon>Strophariaceae</taxon>
        <taxon>Pholiota</taxon>
    </lineage>
</organism>
<evidence type="ECO:0000313" key="2">
    <source>
        <dbReference type="EMBL" id="KAF9474811.1"/>
    </source>
</evidence>
<evidence type="ECO:0000256" key="1">
    <source>
        <dbReference type="SAM" id="MobiDB-lite"/>
    </source>
</evidence>
<accession>A0A9P5YVT5</accession>
<dbReference type="AlphaFoldDB" id="A0A9P5YVT5"/>
<gene>
    <name evidence="2" type="ORF">BDN70DRAFT_884444</name>
</gene>
<evidence type="ECO:0000313" key="3">
    <source>
        <dbReference type="Proteomes" id="UP000807469"/>
    </source>
</evidence>
<reference evidence="2" key="1">
    <citation type="submission" date="2020-11" db="EMBL/GenBank/DDBJ databases">
        <authorList>
            <consortium name="DOE Joint Genome Institute"/>
            <person name="Ahrendt S."/>
            <person name="Riley R."/>
            <person name="Andreopoulos W."/>
            <person name="Labutti K."/>
            <person name="Pangilinan J."/>
            <person name="Ruiz-Duenas F.J."/>
            <person name="Barrasa J.M."/>
            <person name="Sanchez-Garcia M."/>
            <person name="Camarero S."/>
            <person name="Miyauchi S."/>
            <person name="Serrano A."/>
            <person name="Linde D."/>
            <person name="Babiker R."/>
            <person name="Drula E."/>
            <person name="Ayuso-Fernandez I."/>
            <person name="Pacheco R."/>
            <person name="Padilla G."/>
            <person name="Ferreira P."/>
            <person name="Barriuso J."/>
            <person name="Kellner H."/>
            <person name="Castanera R."/>
            <person name="Alfaro M."/>
            <person name="Ramirez L."/>
            <person name="Pisabarro A.G."/>
            <person name="Kuo A."/>
            <person name="Tritt A."/>
            <person name="Lipzen A."/>
            <person name="He G."/>
            <person name="Yan M."/>
            <person name="Ng V."/>
            <person name="Cullen D."/>
            <person name="Martin F."/>
            <person name="Rosso M.-N."/>
            <person name="Henrissat B."/>
            <person name="Hibbett D."/>
            <person name="Martinez A.T."/>
            <person name="Grigoriev I.V."/>
        </authorList>
    </citation>
    <scope>NUCLEOTIDE SEQUENCE</scope>
    <source>
        <strain evidence="2">CIRM-BRFM 674</strain>
    </source>
</reference>